<dbReference type="HOGENOM" id="CLU_2042070_0_0_1"/>
<feature type="compositionally biased region" description="Low complexity" evidence="1">
    <location>
        <begin position="1"/>
        <end position="12"/>
    </location>
</feature>
<gene>
    <name evidence="2" type="ORF">POPTR_009G119600</name>
</gene>
<dbReference type="InParanoid" id="B9HRK2"/>
<evidence type="ECO:0000313" key="2">
    <source>
        <dbReference type="EMBL" id="PNT20933.1"/>
    </source>
</evidence>
<keyword evidence="3" id="KW-1185">Reference proteome</keyword>
<sequence>MQEVAAATQEQQESYKDDLVDESGEEDAELNAETNLRLSVVHPVFPVLLSCSSLICSSGANREEMGGLRAQILPLKQAHIYANIHGTKIILFCGRKVIDRILSLSYLFFKQLHPALSTWRD</sequence>
<protein>
    <submittedName>
        <fullName evidence="2">Uncharacterized protein</fullName>
    </submittedName>
</protein>
<evidence type="ECO:0000256" key="1">
    <source>
        <dbReference type="SAM" id="MobiDB-lite"/>
    </source>
</evidence>
<proteinExistence type="predicted"/>
<dbReference type="Proteomes" id="UP000006729">
    <property type="component" value="Chromosome 9"/>
</dbReference>
<accession>B9HRK2</accession>
<dbReference type="EMBL" id="CM009298">
    <property type="protein sequence ID" value="PNT20933.1"/>
    <property type="molecule type" value="Genomic_DNA"/>
</dbReference>
<feature type="region of interest" description="Disordered" evidence="1">
    <location>
        <begin position="1"/>
        <end position="26"/>
    </location>
</feature>
<dbReference type="AlphaFoldDB" id="B9HRK2"/>
<organism evidence="2 3">
    <name type="scientific">Populus trichocarpa</name>
    <name type="common">Western balsam poplar</name>
    <name type="synonym">Populus balsamifera subsp. trichocarpa</name>
    <dbReference type="NCBI Taxonomy" id="3694"/>
    <lineage>
        <taxon>Eukaryota</taxon>
        <taxon>Viridiplantae</taxon>
        <taxon>Streptophyta</taxon>
        <taxon>Embryophyta</taxon>
        <taxon>Tracheophyta</taxon>
        <taxon>Spermatophyta</taxon>
        <taxon>Magnoliopsida</taxon>
        <taxon>eudicotyledons</taxon>
        <taxon>Gunneridae</taxon>
        <taxon>Pentapetalae</taxon>
        <taxon>rosids</taxon>
        <taxon>fabids</taxon>
        <taxon>Malpighiales</taxon>
        <taxon>Salicaceae</taxon>
        <taxon>Saliceae</taxon>
        <taxon>Populus</taxon>
    </lineage>
</organism>
<reference evidence="2 3" key="1">
    <citation type="journal article" date="2006" name="Science">
        <title>The genome of black cottonwood, Populus trichocarpa (Torr. &amp; Gray).</title>
        <authorList>
            <person name="Tuskan G.A."/>
            <person name="Difazio S."/>
            <person name="Jansson S."/>
            <person name="Bohlmann J."/>
            <person name="Grigoriev I."/>
            <person name="Hellsten U."/>
            <person name="Putnam N."/>
            <person name="Ralph S."/>
            <person name="Rombauts S."/>
            <person name="Salamov A."/>
            <person name="Schein J."/>
            <person name="Sterck L."/>
            <person name="Aerts A."/>
            <person name="Bhalerao R.R."/>
            <person name="Bhalerao R.P."/>
            <person name="Blaudez D."/>
            <person name="Boerjan W."/>
            <person name="Brun A."/>
            <person name="Brunner A."/>
            <person name="Busov V."/>
            <person name="Campbell M."/>
            <person name="Carlson J."/>
            <person name="Chalot M."/>
            <person name="Chapman J."/>
            <person name="Chen G.L."/>
            <person name="Cooper D."/>
            <person name="Coutinho P.M."/>
            <person name="Couturier J."/>
            <person name="Covert S."/>
            <person name="Cronk Q."/>
            <person name="Cunningham R."/>
            <person name="Davis J."/>
            <person name="Degroeve S."/>
            <person name="Dejardin A."/>
            <person name="Depamphilis C."/>
            <person name="Detter J."/>
            <person name="Dirks B."/>
            <person name="Dubchak I."/>
            <person name="Duplessis S."/>
            <person name="Ehlting J."/>
            <person name="Ellis B."/>
            <person name="Gendler K."/>
            <person name="Goodstein D."/>
            <person name="Gribskov M."/>
            <person name="Grimwood J."/>
            <person name="Groover A."/>
            <person name="Gunter L."/>
            <person name="Hamberger B."/>
            <person name="Heinze B."/>
            <person name="Helariutta Y."/>
            <person name="Henrissat B."/>
            <person name="Holligan D."/>
            <person name="Holt R."/>
            <person name="Huang W."/>
            <person name="Islam-Faridi N."/>
            <person name="Jones S."/>
            <person name="Jones-Rhoades M."/>
            <person name="Jorgensen R."/>
            <person name="Joshi C."/>
            <person name="Kangasjarvi J."/>
            <person name="Karlsson J."/>
            <person name="Kelleher C."/>
            <person name="Kirkpatrick R."/>
            <person name="Kirst M."/>
            <person name="Kohler A."/>
            <person name="Kalluri U."/>
            <person name="Larimer F."/>
            <person name="Leebens-Mack J."/>
            <person name="Leple J.C."/>
            <person name="Locascio P."/>
            <person name="Lou Y."/>
            <person name="Lucas S."/>
            <person name="Martin F."/>
            <person name="Montanini B."/>
            <person name="Napoli C."/>
            <person name="Nelson D.R."/>
            <person name="Nelson C."/>
            <person name="Nieminen K."/>
            <person name="Nilsson O."/>
            <person name="Pereda V."/>
            <person name="Peter G."/>
            <person name="Philippe R."/>
            <person name="Pilate G."/>
            <person name="Poliakov A."/>
            <person name="Razumovskaya J."/>
            <person name="Richardson P."/>
            <person name="Rinaldi C."/>
            <person name="Ritland K."/>
            <person name="Rouze P."/>
            <person name="Ryaboy D."/>
            <person name="Schmutz J."/>
            <person name="Schrader J."/>
            <person name="Segerman B."/>
            <person name="Shin H."/>
            <person name="Siddiqui A."/>
            <person name="Sterky F."/>
            <person name="Terry A."/>
            <person name="Tsai C.J."/>
            <person name="Uberbacher E."/>
            <person name="Unneberg P."/>
            <person name="Vahala J."/>
            <person name="Wall K."/>
            <person name="Wessler S."/>
            <person name="Yang G."/>
            <person name="Yin T."/>
            <person name="Douglas C."/>
            <person name="Marra M."/>
            <person name="Sandberg G."/>
            <person name="Van de Peer Y."/>
            <person name="Rokhsar D."/>
        </authorList>
    </citation>
    <scope>NUCLEOTIDE SEQUENCE [LARGE SCALE GENOMIC DNA]</scope>
    <source>
        <strain evidence="3">cv. Nisqually</strain>
    </source>
</reference>
<name>B9HRK2_POPTR</name>
<evidence type="ECO:0000313" key="3">
    <source>
        <dbReference type="Proteomes" id="UP000006729"/>
    </source>
</evidence>